<dbReference type="InterPro" id="IPR023996">
    <property type="entry name" value="TonB-dep_OMP_SusC/RagA"/>
</dbReference>
<evidence type="ECO:0000256" key="1">
    <source>
        <dbReference type="ARBA" id="ARBA00004571"/>
    </source>
</evidence>
<comment type="subcellular location">
    <subcellularLocation>
        <location evidence="1 7">Cell outer membrane</location>
        <topology evidence="1 7">Multi-pass membrane protein</topology>
    </subcellularLocation>
</comment>
<dbReference type="InterPro" id="IPR039426">
    <property type="entry name" value="TonB-dep_rcpt-like"/>
</dbReference>
<proteinExistence type="inferred from homology"/>
<evidence type="ECO:0000256" key="2">
    <source>
        <dbReference type="ARBA" id="ARBA00022448"/>
    </source>
</evidence>
<evidence type="ECO:0000256" key="7">
    <source>
        <dbReference type="PROSITE-ProRule" id="PRU01360"/>
    </source>
</evidence>
<gene>
    <name evidence="9" type="ORF">K4G66_01230</name>
</gene>
<dbReference type="Pfam" id="PF07715">
    <property type="entry name" value="Plug"/>
    <property type="match status" value="1"/>
</dbReference>
<dbReference type="InterPro" id="IPR023997">
    <property type="entry name" value="TonB-dep_OMP_SusC/RagA_CS"/>
</dbReference>
<evidence type="ECO:0000313" key="9">
    <source>
        <dbReference type="EMBL" id="WKN37328.1"/>
    </source>
</evidence>
<reference evidence="9" key="2">
    <citation type="journal article" date="2024" name="Antonie Van Leeuwenhoek">
        <title>Roseihalotalea indica gen. nov., sp. nov., a halophilic Bacteroidetes from mesopelagic Southwest Indian Ocean with higher carbohydrate metabolic potential.</title>
        <authorList>
            <person name="Chen B."/>
            <person name="Zhang M."/>
            <person name="Lin D."/>
            <person name="Ye J."/>
            <person name="Tang K."/>
        </authorList>
    </citation>
    <scope>NUCLEOTIDE SEQUENCE</scope>
    <source>
        <strain evidence="9">TK19036</strain>
    </source>
</reference>
<dbReference type="Gene3D" id="2.60.40.1120">
    <property type="entry name" value="Carboxypeptidase-like, regulatory domain"/>
    <property type="match status" value="1"/>
</dbReference>
<evidence type="ECO:0000256" key="6">
    <source>
        <dbReference type="ARBA" id="ARBA00023237"/>
    </source>
</evidence>
<reference evidence="9" key="1">
    <citation type="journal article" date="2023" name="Comput. Struct. Biotechnol. J.">
        <title>Discovery of a novel marine Bacteroidetes with a rich repertoire of carbohydrate-active enzymes.</title>
        <authorList>
            <person name="Chen B."/>
            <person name="Liu G."/>
            <person name="Chen Q."/>
            <person name="Wang H."/>
            <person name="Liu L."/>
            <person name="Tang K."/>
        </authorList>
    </citation>
    <scope>NUCLEOTIDE SEQUENCE</scope>
    <source>
        <strain evidence="9">TK19036</strain>
    </source>
</reference>
<keyword evidence="5 7" id="KW-0472">Membrane</keyword>
<dbReference type="InterPro" id="IPR012910">
    <property type="entry name" value="Plug_dom"/>
</dbReference>
<evidence type="ECO:0000259" key="8">
    <source>
        <dbReference type="Pfam" id="PF07715"/>
    </source>
</evidence>
<keyword evidence="4 7" id="KW-0812">Transmembrane</keyword>
<feature type="domain" description="TonB-dependent receptor plug" evidence="8">
    <location>
        <begin position="257"/>
        <end position="366"/>
    </location>
</feature>
<accession>A0AA49JDY6</accession>
<dbReference type="EMBL" id="CP120682">
    <property type="protein sequence ID" value="WKN37328.1"/>
    <property type="molecule type" value="Genomic_DNA"/>
</dbReference>
<comment type="similarity">
    <text evidence="7">Belongs to the TonB-dependent receptor family.</text>
</comment>
<keyword evidence="9" id="KW-0675">Receptor</keyword>
<dbReference type="NCBIfam" id="TIGR04057">
    <property type="entry name" value="SusC_RagA_signa"/>
    <property type="match status" value="1"/>
</dbReference>
<evidence type="ECO:0000256" key="4">
    <source>
        <dbReference type="ARBA" id="ARBA00022692"/>
    </source>
</evidence>
<name>A0AA49JDY6_9BACT</name>
<dbReference type="Gene3D" id="2.170.130.10">
    <property type="entry name" value="TonB-dependent receptor, plug domain"/>
    <property type="match status" value="1"/>
</dbReference>
<dbReference type="PROSITE" id="PS52016">
    <property type="entry name" value="TONB_DEPENDENT_REC_3"/>
    <property type="match status" value="1"/>
</dbReference>
<dbReference type="InterPro" id="IPR036942">
    <property type="entry name" value="Beta-barrel_TonB_sf"/>
</dbReference>
<evidence type="ECO:0000256" key="3">
    <source>
        <dbReference type="ARBA" id="ARBA00022452"/>
    </source>
</evidence>
<dbReference type="AlphaFoldDB" id="A0AA49JDY6"/>
<dbReference type="SUPFAM" id="SSF49464">
    <property type="entry name" value="Carboxypeptidase regulatory domain-like"/>
    <property type="match status" value="1"/>
</dbReference>
<protein>
    <submittedName>
        <fullName evidence="9">TonB-dependent receptor</fullName>
    </submittedName>
</protein>
<dbReference type="SUPFAM" id="SSF56935">
    <property type="entry name" value="Porins"/>
    <property type="match status" value="1"/>
</dbReference>
<sequence length="1153" mass="128126">MNNQLHKFYGWFLWAFLLISVRPSEAQDLASLTRPPVLSSRSTVHTTPDQEEKSRSLKSVLADLESQYKVFFNYDTKLIEKKVVQAEILKEAQQSNALEEVINTFLSPLKLKYKKLQEGYYMIYKESEVRPVRKSEPLSSAARYDGALSSLQSRQMHIPNRSFDKTISGTVTDGESGEPLPGVNILVQGTSNGTVTGVDGTYRLTVEDNVTTLVFSSIGYLTEEVDINGRTIINLTLMPDIKSLSEVVVVGYGAVQKRDLTGSVAKIEGDQLANIPSPRVDQMLQGRAPGVNVTSVSGEPGSRASIRIRGGNSVQGNNEPLYVIDGFIAGTDFNLNNINVNDIESIEILKDASAISIYGTRGANGVILITTKDGSGAIGDRPNISFNAYTGMQSLARKIDFLDGPERAAYGSEYAEFSGESNPFVDESLIANSDWQDLITRTAPVTNVDLSIRGNTEKVNYYVSGNYLDQQGIIKNSGIQRYNVRANLDFQLADWAKLGARINTTYTDNDNNLVDLWSARLALTSFPAYKDNGDFWDENYVQGGPFRNPLADLALRTDQSLTTNLLGNFYLEIEPIEGLTIRSTIGPQLNWNKNNIFESGQLPTRAASQIGGRARIANNFNYQILQENTVTYNKEINENHRFNVLGGFTWQKSITENFSAETDGLPNDGVSYDVLEIGNPETFQINSNFNDPFQIVSWIGRANYTLMDKYLLTVAGRVDGSSRFSGANNQYAFFPSAAVAWRLIEEQFIQNLGIFDDLKLRASYGVSGSQAIDAFSTRAILSPVTLIFNNTQNIGVRRDRPDNPELRWETTNQFDMGLEAGFFNNRLTFELDYYYKKTVDLLLNREIPRQTGFDQRLENIGALQNQGLELMINTVNIDNNDFRWATTLTLAGNRSKVLDLGGIDEINIYNLDQGGPGAKLIEGEPVGIFTGLEYLGTWKSEAEIDQSGYDGLRTVVGGPRFRDTNGDGQISFNDDFFIIGNPEPTVFGGLNNSFQWKNFSLDVFLQGTLGNEVYNEFAQRGFFGRSDQNIYKSGLDRWTEANPTSNIPRAGSVISIADVPSNSELIEDGSHLRLRNVRLGYQVPTGNLSWLNNLNLYVNGSNLFLLTNFRGYDPEATRIGPGSTNEFKSVVRGVIRAEYPNARTFTFGLNANF</sequence>
<keyword evidence="6 7" id="KW-0998">Cell outer membrane</keyword>
<dbReference type="InterPro" id="IPR008969">
    <property type="entry name" value="CarboxyPept-like_regulatory"/>
</dbReference>
<dbReference type="InterPro" id="IPR037066">
    <property type="entry name" value="Plug_dom_sf"/>
</dbReference>
<keyword evidence="3 7" id="KW-1134">Transmembrane beta strand</keyword>
<organism evidence="9">
    <name type="scientific">Roseihalotalea indica</name>
    <dbReference type="NCBI Taxonomy" id="2867963"/>
    <lineage>
        <taxon>Bacteria</taxon>
        <taxon>Pseudomonadati</taxon>
        <taxon>Bacteroidota</taxon>
        <taxon>Cytophagia</taxon>
        <taxon>Cytophagales</taxon>
        <taxon>Catalimonadaceae</taxon>
        <taxon>Roseihalotalea</taxon>
    </lineage>
</organism>
<dbReference type="GO" id="GO:0009279">
    <property type="term" value="C:cell outer membrane"/>
    <property type="evidence" value="ECO:0007669"/>
    <property type="project" value="UniProtKB-SubCell"/>
</dbReference>
<keyword evidence="2 7" id="KW-0813">Transport</keyword>
<dbReference type="Gene3D" id="2.40.170.20">
    <property type="entry name" value="TonB-dependent receptor, beta-barrel domain"/>
    <property type="match status" value="1"/>
</dbReference>
<dbReference type="Pfam" id="PF13715">
    <property type="entry name" value="CarbopepD_reg_2"/>
    <property type="match status" value="1"/>
</dbReference>
<evidence type="ECO:0000256" key="5">
    <source>
        <dbReference type="ARBA" id="ARBA00023136"/>
    </source>
</evidence>
<dbReference type="NCBIfam" id="TIGR04056">
    <property type="entry name" value="OMP_RagA_SusC"/>
    <property type="match status" value="1"/>
</dbReference>